<keyword evidence="6" id="KW-0479">Metal-binding</keyword>
<keyword evidence="5 13" id="KW-0812">Transmembrane</keyword>
<evidence type="ECO:0000256" key="6">
    <source>
        <dbReference type="ARBA" id="ARBA00022723"/>
    </source>
</evidence>
<organism evidence="15 16">
    <name type="scientific">Salinibacillus kushneri</name>
    <dbReference type="NCBI Taxonomy" id="237682"/>
    <lineage>
        <taxon>Bacteria</taxon>
        <taxon>Bacillati</taxon>
        <taxon>Bacillota</taxon>
        <taxon>Bacilli</taxon>
        <taxon>Bacillales</taxon>
        <taxon>Bacillaceae</taxon>
        <taxon>Salinibacillus</taxon>
    </lineage>
</organism>
<evidence type="ECO:0000256" key="13">
    <source>
        <dbReference type="SAM" id="Phobius"/>
    </source>
</evidence>
<accession>A0A1I0H492</accession>
<feature type="transmembrane region" description="Helical" evidence="13">
    <location>
        <begin position="89"/>
        <end position="109"/>
    </location>
</feature>
<comment type="similarity">
    <text evidence="3">Belongs to the peptidase M50B family.</text>
</comment>
<evidence type="ECO:0000313" key="16">
    <source>
        <dbReference type="Proteomes" id="UP000199095"/>
    </source>
</evidence>
<sequence length="379" mass="43415">MIFKGELYILEAKAKANKSIWGWLTVVGLFLLSKLKWVVGIFKIGKFATLGSMFVSLGGYAMVFGWKFALAIVYLIFVHEMGHLAAAKMKGIPTSPAIFLPFVGAIIGIDPKNIKNAKQEFFIAYGGPLAGLLSILPAGLLYLFTSDPYWGLVIELGALINLFNLFPVSPLDGGRIVTVLSTKIWLIGLLILVPIIFISPDPILFLILIFGAITWWHRYQEKDKTKLLSSEQTFLTELENERKAMLQIEERGNRIIMLKNHLLYKHRKLQSYLQQHTNTSKNKIEIKQAKLKEEWVQKTMNKLDFYEEEDYPVFQDLAETYQTRLKELDEELDRLQTYYETSLKTKVISLLLYLGLILFLVVFLLLGMAILEYNQHLIL</sequence>
<dbReference type="PANTHER" id="PTHR39188">
    <property type="entry name" value="MEMBRANE-ASSOCIATED ZINC METALLOPROTEASE M50B"/>
    <property type="match status" value="1"/>
</dbReference>
<comment type="cofactor">
    <cofactor evidence="1">
        <name>Zn(2+)</name>
        <dbReference type="ChEBI" id="CHEBI:29105"/>
    </cofactor>
</comment>
<evidence type="ECO:0000256" key="7">
    <source>
        <dbReference type="ARBA" id="ARBA00022801"/>
    </source>
</evidence>
<evidence type="ECO:0000313" key="15">
    <source>
        <dbReference type="EMBL" id="SET78449.1"/>
    </source>
</evidence>
<keyword evidence="8" id="KW-0862">Zinc</keyword>
<feature type="domain" description="Peptidase M50" evidence="14">
    <location>
        <begin position="68"/>
        <end position="143"/>
    </location>
</feature>
<feature type="coiled-coil region" evidence="12">
    <location>
        <begin position="318"/>
        <end position="345"/>
    </location>
</feature>
<protein>
    <submittedName>
        <fullName evidence="15">Zn-dependent protease (Includes SpoIVFB)</fullName>
    </submittedName>
</protein>
<keyword evidence="12" id="KW-0175">Coiled coil</keyword>
<dbReference type="EMBL" id="FOHJ01000008">
    <property type="protein sequence ID" value="SET78449.1"/>
    <property type="molecule type" value="Genomic_DNA"/>
</dbReference>
<evidence type="ECO:0000256" key="3">
    <source>
        <dbReference type="ARBA" id="ARBA00007931"/>
    </source>
</evidence>
<dbReference type="InterPro" id="IPR008915">
    <property type="entry name" value="Peptidase_M50"/>
</dbReference>
<dbReference type="Pfam" id="PF02163">
    <property type="entry name" value="Peptidase_M50"/>
    <property type="match status" value="1"/>
</dbReference>
<evidence type="ECO:0000256" key="1">
    <source>
        <dbReference type="ARBA" id="ARBA00001947"/>
    </source>
</evidence>
<dbReference type="GO" id="GO:0046872">
    <property type="term" value="F:metal ion binding"/>
    <property type="evidence" value="ECO:0007669"/>
    <property type="project" value="UniProtKB-KW"/>
</dbReference>
<reference evidence="16" key="1">
    <citation type="submission" date="2016-10" db="EMBL/GenBank/DDBJ databases">
        <authorList>
            <person name="Varghese N."/>
            <person name="Submissions S."/>
        </authorList>
    </citation>
    <scope>NUCLEOTIDE SEQUENCE [LARGE SCALE GENOMIC DNA]</scope>
    <source>
        <strain evidence="16">CGMCC 1.3566</strain>
    </source>
</reference>
<feature type="transmembrane region" description="Helical" evidence="13">
    <location>
        <begin position="149"/>
        <end position="169"/>
    </location>
</feature>
<keyword evidence="10" id="KW-0482">Metalloprotease</keyword>
<feature type="transmembrane region" description="Helical" evidence="13">
    <location>
        <begin position="54"/>
        <end position="77"/>
    </location>
</feature>
<evidence type="ECO:0000256" key="12">
    <source>
        <dbReference type="SAM" id="Coils"/>
    </source>
</evidence>
<dbReference type="GO" id="GO:0016020">
    <property type="term" value="C:membrane"/>
    <property type="evidence" value="ECO:0007669"/>
    <property type="project" value="UniProtKB-SubCell"/>
</dbReference>
<keyword evidence="7" id="KW-0378">Hydrolase</keyword>
<dbReference type="CDD" id="cd06160">
    <property type="entry name" value="S2P-M50_like_2"/>
    <property type="match status" value="1"/>
</dbReference>
<comment type="subcellular location">
    <subcellularLocation>
        <location evidence="2">Membrane</location>
        <topology evidence="2">Multi-pass membrane protein</topology>
    </subcellularLocation>
</comment>
<dbReference type="AlphaFoldDB" id="A0A1I0H492"/>
<evidence type="ECO:0000256" key="4">
    <source>
        <dbReference type="ARBA" id="ARBA00022670"/>
    </source>
</evidence>
<feature type="transmembrane region" description="Helical" evidence="13">
    <location>
        <begin position="203"/>
        <end position="219"/>
    </location>
</feature>
<keyword evidence="9 13" id="KW-1133">Transmembrane helix</keyword>
<evidence type="ECO:0000256" key="9">
    <source>
        <dbReference type="ARBA" id="ARBA00022989"/>
    </source>
</evidence>
<feature type="transmembrane region" description="Helical" evidence="13">
    <location>
        <begin position="121"/>
        <end position="143"/>
    </location>
</feature>
<gene>
    <name evidence="15" type="ORF">SAMN05421676_10842</name>
</gene>
<keyword evidence="11 13" id="KW-0472">Membrane</keyword>
<feature type="transmembrane region" description="Helical" evidence="13">
    <location>
        <begin position="20"/>
        <end position="42"/>
    </location>
</feature>
<dbReference type="GO" id="GO:0008237">
    <property type="term" value="F:metallopeptidase activity"/>
    <property type="evidence" value="ECO:0007669"/>
    <property type="project" value="UniProtKB-KW"/>
</dbReference>
<feature type="transmembrane region" description="Helical" evidence="13">
    <location>
        <begin position="176"/>
        <end position="197"/>
    </location>
</feature>
<evidence type="ECO:0000259" key="14">
    <source>
        <dbReference type="Pfam" id="PF02163"/>
    </source>
</evidence>
<evidence type="ECO:0000256" key="8">
    <source>
        <dbReference type="ARBA" id="ARBA00022833"/>
    </source>
</evidence>
<dbReference type="Proteomes" id="UP000199095">
    <property type="component" value="Unassembled WGS sequence"/>
</dbReference>
<evidence type="ECO:0000256" key="5">
    <source>
        <dbReference type="ARBA" id="ARBA00022692"/>
    </source>
</evidence>
<name>A0A1I0H492_9BACI</name>
<proteinExistence type="inferred from homology"/>
<evidence type="ECO:0000256" key="2">
    <source>
        <dbReference type="ARBA" id="ARBA00004141"/>
    </source>
</evidence>
<evidence type="ECO:0000256" key="11">
    <source>
        <dbReference type="ARBA" id="ARBA00023136"/>
    </source>
</evidence>
<evidence type="ECO:0000256" key="10">
    <source>
        <dbReference type="ARBA" id="ARBA00023049"/>
    </source>
</evidence>
<keyword evidence="16" id="KW-1185">Reference proteome</keyword>
<keyword evidence="4 15" id="KW-0645">Protease</keyword>
<dbReference type="PANTHER" id="PTHR39188:SF3">
    <property type="entry name" value="STAGE IV SPORULATION PROTEIN FB"/>
    <property type="match status" value="1"/>
</dbReference>
<dbReference type="STRING" id="237682.SAMN05421676_10842"/>
<feature type="transmembrane region" description="Helical" evidence="13">
    <location>
        <begin position="350"/>
        <end position="371"/>
    </location>
</feature>
<dbReference type="GO" id="GO:0006508">
    <property type="term" value="P:proteolysis"/>
    <property type="evidence" value="ECO:0007669"/>
    <property type="project" value="UniProtKB-KW"/>
</dbReference>